<dbReference type="EMBL" id="CP048882">
    <property type="protein sequence ID" value="QPP05159.1"/>
    <property type="molecule type" value="Genomic_DNA"/>
</dbReference>
<feature type="compositionally biased region" description="Basic residues" evidence="1">
    <location>
        <begin position="221"/>
        <end position="234"/>
    </location>
</feature>
<reference evidence="4" key="1">
    <citation type="submission" date="2020-02" db="EMBL/GenBank/DDBJ databases">
        <title>Streptomyces sp. ASO4wet.</title>
        <authorList>
            <person name="Risdian C."/>
            <person name="Landwehr W."/>
            <person name="Schupp P."/>
            <person name="Wink J."/>
        </authorList>
    </citation>
    <scope>NUCLEOTIDE SEQUENCE [LARGE SCALE GENOMIC DNA]</scope>
    <source>
        <strain evidence="4">ASO4wet</strain>
    </source>
</reference>
<accession>A0A7T1T2F2</accession>
<dbReference type="AlphaFoldDB" id="A0A7T1T2F2"/>
<keyword evidence="4" id="KW-1185">Reference proteome</keyword>
<dbReference type="Pfam" id="PF03771">
    <property type="entry name" value="SPDY"/>
    <property type="match status" value="2"/>
</dbReference>
<gene>
    <name evidence="3" type="ORF">G4Z16_00745</name>
</gene>
<organism evidence="3 4">
    <name type="scientific">Streptomyces bathyalis</name>
    <dbReference type="NCBI Taxonomy" id="2710756"/>
    <lineage>
        <taxon>Bacteria</taxon>
        <taxon>Bacillati</taxon>
        <taxon>Actinomycetota</taxon>
        <taxon>Actinomycetes</taxon>
        <taxon>Kitasatosporales</taxon>
        <taxon>Streptomycetaceae</taxon>
        <taxon>Streptomyces</taxon>
    </lineage>
</organism>
<evidence type="ECO:0000313" key="3">
    <source>
        <dbReference type="EMBL" id="QPP05159.1"/>
    </source>
</evidence>
<feature type="region of interest" description="Disordered" evidence="1">
    <location>
        <begin position="215"/>
        <end position="234"/>
    </location>
</feature>
<sequence length="234" mass="26392">MSLDPETVLQVLPRHLAGPGSDRLLDVWPFPFEQGWSLHRPEEGYQLAASPCQLVRAGFVAVPGSRYGGTWTTAVHEDPLRPARWQAVFDASTPAEVQRAFYTELLSVYFEAPEGDRRRYTSAAEPHEVYPPLLNAGWRQKINRNGRQAIRSPDGLAYLHNWYHSPPEWTVCAGHPNRPLWTATFSAETPSRLVAAFNAALVDPDPLTRTVRQLPAATREHLHRHRPPAPTRSR</sequence>
<feature type="domain" description="DUF317" evidence="2">
    <location>
        <begin position="50"/>
        <end position="107"/>
    </location>
</feature>
<evidence type="ECO:0000313" key="4">
    <source>
        <dbReference type="Proteomes" id="UP000595046"/>
    </source>
</evidence>
<feature type="domain" description="DUF317" evidence="2">
    <location>
        <begin position="152"/>
        <end position="207"/>
    </location>
</feature>
<name>A0A7T1T2F2_9ACTN</name>
<dbReference type="RefSeq" id="WP_197348658.1">
    <property type="nucleotide sequence ID" value="NZ_CP048882.1"/>
</dbReference>
<dbReference type="InterPro" id="IPR005523">
    <property type="entry name" value="DUF317_SPDY"/>
</dbReference>
<protein>
    <submittedName>
        <fullName evidence="3">DUF317 domain-containing protein</fullName>
    </submittedName>
</protein>
<dbReference type="Proteomes" id="UP000595046">
    <property type="component" value="Chromosome"/>
</dbReference>
<proteinExistence type="predicted"/>
<dbReference type="KEGG" id="sbat:G4Z16_00745"/>
<evidence type="ECO:0000256" key="1">
    <source>
        <dbReference type="SAM" id="MobiDB-lite"/>
    </source>
</evidence>
<evidence type="ECO:0000259" key="2">
    <source>
        <dbReference type="Pfam" id="PF03771"/>
    </source>
</evidence>